<protein>
    <submittedName>
        <fullName evidence="1">Uncharacterized protein</fullName>
    </submittedName>
</protein>
<dbReference type="GeneID" id="64590410"/>
<sequence length="174" mass="19525">LGTFVEDVDGLLALLERTGTVISGSSALHLVQAKARSVGLRDMDIYATLEFEDEVMNHFKAAEGYKVTSKGGRKQGYDTSAVQKVCELDKEGKKVDIIITDWPNVIMPVLQYHSTAVMNYITAHSLVCLYPQWTKEKKSLVNPRMYLEDGTNVRGVMALMKYVRRGFQVTTEPF</sequence>
<feature type="non-terminal residue" evidence="1">
    <location>
        <position position="174"/>
    </location>
</feature>
<feature type="non-terminal residue" evidence="1">
    <location>
        <position position="1"/>
    </location>
</feature>
<reference evidence="1" key="1">
    <citation type="journal article" date="2020" name="New Phytol.">
        <title>Comparative genomics reveals dynamic genome evolution in host specialist ectomycorrhizal fungi.</title>
        <authorList>
            <person name="Lofgren L.A."/>
            <person name="Nguyen N.H."/>
            <person name="Vilgalys R."/>
            <person name="Ruytinx J."/>
            <person name="Liao H.L."/>
            <person name="Branco S."/>
            <person name="Kuo A."/>
            <person name="LaButti K."/>
            <person name="Lipzen A."/>
            <person name="Andreopoulos W."/>
            <person name="Pangilinan J."/>
            <person name="Riley R."/>
            <person name="Hundley H."/>
            <person name="Na H."/>
            <person name="Barry K."/>
            <person name="Grigoriev I.V."/>
            <person name="Stajich J.E."/>
            <person name="Kennedy P.G."/>
        </authorList>
    </citation>
    <scope>NUCLEOTIDE SEQUENCE</scope>
    <source>
        <strain evidence="1">S12</strain>
    </source>
</reference>
<dbReference type="Proteomes" id="UP000719766">
    <property type="component" value="Unassembled WGS sequence"/>
</dbReference>
<evidence type="ECO:0000313" key="1">
    <source>
        <dbReference type="EMBL" id="KAG1793308.1"/>
    </source>
</evidence>
<keyword evidence="2" id="KW-1185">Reference proteome</keyword>
<dbReference type="RefSeq" id="XP_041159764.1">
    <property type="nucleotide sequence ID" value="XM_041296646.1"/>
</dbReference>
<comment type="caution">
    <text evidence="1">The sequence shown here is derived from an EMBL/GenBank/DDBJ whole genome shotgun (WGS) entry which is preliminary data.</text>
</comment>
<evidence type="ECO:0000313" key="2">
    <source>
        <dbReference type="Proteomes" id="UP000719766"/>
    </source>
</evidence>
<name>A0A9P7AP75_9AGAM</name>
<gene>
    <name evidence="1" type="ORF">HD556DRAFT_1214509</name>
</gene>
<dbReference type="AlphaFoldDB" id="A0A9P7AP75"/>
<accession>A0A9P7AP75</accession>
<dbReference type="OrthoDB" id="3183574at2759"/>
<proteinExistence type="predicted"/>
<dbReference type="EMBL" id="JABBWE010000031">
    <property type="protein sequence ID" value="KAG1793308.1"/>
    <property type="molecule type" value="Genomic_DNA"/>
</dbReference>
<organism evidence="1 2">
    <name type="scientific">Suillus plorans</name>
    <dbReference type="NCBI Taxonomy" id="116603"/>
    <lineage>
        <taxon>Eukaryota</taxon>
        <taxon>Fungi</taxon>
        <taxon>Dikarya</taxon>
        <taxon>Basidiomycota</taxon>
        <taxon>Agaricomycotina</taxon>
        <taxon>Agaricomycetes</taxon>
        <taxon>Agaricomycetidae</taxon>
        <taxon>Boletales</taxon>
        <taxon>Suillineae</taxon>
        <taxon>Suillaceae</taxon>
        <taxon>Suillus</taxon>
    </lineage>
</organism>